<comment type="caution">
    <text evidence="1">The sequence shown here is derived from an EMBL/GenBank/DDBJ whole genome shotgun (WGS) entry which is preliminary data.</text>
</comment>
<dbReference type="EMBL" id="JAGTJR010000074">
    <property type="protein sequence ID" value="KAH7016631.1"/>
    <property type="molecule type" value="Genomic_DNA"/>
</dbReference>
<name>A0ABQ8FRG6_9PEZI</name>
<sequence length="527" mass="60934">MVSFPWYDPELEEVHFELDRGHRTYEIICPGGFLPQLVYAIQTGRDDQIRTGQELSAFIKKTGKAEFEKFEEEHADLESYLRTWCFRLTKRDGVDMIQPCLDRTPLYRIDEGIELSDPQVPSFDWKTAKVIHPWSGFCSKVKVGDQVLNSFLVCNLPFWREEFCFYLERLKRISLSSSEASKRAPQLKGILRSTLGRVHGRLENFVHGPKLHELAIEKISPDRRERWGTQILETVLSLHALDVLWGGYRRSLLEVTIDAQDNAHIGEIAGGVWVMNNETGELELTPFTTKEEDLKAVVMLHDFLRVGELFRLNPGRIRSTVPTVQPSFEMLPCEVRLHIYEYFVQIGEDMVWTVDGLSSKRLAQCAQGDSPVGLEASRWKEPPLALANRAIRREILAFLTSYNVFHVECCWIPGFLGRLRICADSLRQIVLTLELSRNEELQSAQIYGLNKLLLTCRSLTSVGLVLSHQRNDILMTQGWWERDPVLLMLRNFRGIHSFSLSSIRPENVIPFRRDIKRWLQEKMFEEA</sequence>
<protein>
    <submittedName>
        <fullName evidence="1">Uncharacterized protein</fullName>
    </submittedName>
</protein>
<gene>
    <name evidence="1" type="ORF">B0J12DRAFT_705643</name>
</gene>
<reference evidence="1 2" key="1">
    <citation type="journal article" date="2021" name="Nat. Commun.">
        <title>Genetic determinants of endophytism in the Arabidopsis root mycobiome.</title>
        <authorList>
            <person name="Mesny F."/>
            <person name="Miyauchi S."/>
            <person name="Thiergart T."/>
            <person name="Pickel B."/>
            <person name="Atanasova L."/>
            <person name="Karlsson M."/>
            <person name="Huettel B."/>
            <person name="Barry K.W."/>
            <person name="Haridas S."/>
            <person name="Chen C."/>
            <person name="Bauer D."/>
            <person name="Andreopoulos W."/>
            <person name="Pangilinan J."/>
            <person name="LaButti K."/>
            <person name="Riley R."/>
            <person name="Lipzen A."/>
            <person name="Clum A."/>
            <person name="Drula E."/>
            <person name="Henrissat B."/>
            <person name="Kohler A."/>
            <person name="Grigoriev I.V."/>
            <person name="Martin F.M."/>
            <person name="Hacquard S."/>
        </authorList>
    </citation>
    <scope>NUCLEOTIDE SEQUENCE [LARGE SCALE GENOMIC DNA]</scope>
    <source>
        <strain evidence="1 2">MPI-SDFR-AT-0080</strain>
    </source>
</reference>
<evidence type="ECO:0000313" key="1">
    <source>
        <dbReference type="EMBL" id="KAH7016631.1"/>
    </source>
</evidence>
<organism evidence="1 2">
    <name type="scientific">Macrophomina phaseolina</name>
    <dbReference type="NCBI Taxonomy" id="35725"/>
    <lineage>
        <taxon>Eukaryota</taxon>
        <taxon>Fungi</taxon>
        <taxon>Dikarya</taxon>
        <taxon>Ascomycota</taxon>
        <taxon>Pezizomycotina</taxon>
        <taxon>Dothideomycetes</taxon>
        <taxon>Dothideomycetes incertae sedis</taxon>
        <taxon>Botryosphaeriales</taxon>
        <taxon>Botryosphaeriaceae</taxon>
        <taxon>Macrophomina</taxon>
    </lineage>
</organism>
<keyword evidence="2" id="KW-1185">Reference proteome</keyword>
<proteinExistence type="predicted"/>
<dbReference type="Proteomes" id="UP000774617">
    <property type="component" value="Unassembled WGS sequence"/>
</dbReference>
<evidence type="ECO:0000313" key="2">
    <source>
        <dbReference type="Proteomes" id="UP000774617"/>
    </source>
</evidence>
<accession>A0ABQ8FRG6</accession>